<dbReference type="GeneID" id="24138344"/>
<protein>
    <submittedName>
        <fullName evidence="1">Uncharacterized protein</fullName>
    </submittedName>
</protein>
<dbReference type="AlphaFoldDB" id="A0A067BHE3"/>
<proteinExistence type="predicted"/>
<accession>A0A067BHE3</accession>
<sequence>MKMLVLPRSMDGVGTSIKLKAIGSVTTSLWEYMAVASIGDIPPHLQAGLLSAPLRSTTAIAASSIASKDVPVKATLVHQDGEMSAHDVDPTCIPAPLRARLAAETDPSQCKAVNLVASETPGIKLLQGPSGQSRTIRMATSARRPTSQPILLKDGILGRDGHAVVVTPPQCVSSGSGRVSTVLRLGRVQEGAPAIVQQACLDNVVAAEVASLSASKELQRVRRHEEAINVGSRRSTACTHSCASSRPRISTLASCRSIPLTVHQMLCIICRPRASGVDRRPPRRGLSCKDKSLPLPRSTASRAIAKPALCYRDP</sequence>
<organism evidence="1 2">
    <name type="scientific">Saprolegnia parasitica (strain CBS 223.65)</name>
    <dbReference type="NCBI Taxonomy" id="695850"/>
    <lineage>
        <taxon>Eukaryota</taxon>
        <taxon>Sar</taxon>
        <taxon>Stramenopiles</taxon>
        <taxon>Oomycota</taxon>
        <taxon>Saprolegniomycetes</taxon>
        <taxon>Saprolegniales</taxon>
        <taxon>Saprolegniaceae</taxon>
        <taxon>Saprolegnia</taxon>
    </lineage>
</organism>
<name>A0A067BHE3_SAPPC</name>
<dbReference type="EMBL" id="KK583566">
    <property type="protein sequence ID" value="KDO17794.1"/>
    <property type="molecule type" value="Genomic_DNA"/>
</dbReference>
<evidence type="ECO:0000313" key="2">
    <source>
        <dbReference type="Proteomes" id="UP000030745"/>
    </source>
</evidence>
<keyword evidence="2" id="KW-1185">Reference proteome</keyword>
<dbReference type="Proteomes" id="UP000030745">
    <property type="component" value="Unassembled WGS sequence"/>
</dbReference>
<evidence type="ECO:0000313" key="1">
    <source>
        <dbReference type="EMBL" id="KDO17794.1"/>
    </source>
</evidence>
<reference evidence="1 2" key="1">
    <citation type="journal article" date="2013" name="PLoS Genet.">
        <title>Distinctive expansion of potential virulence genes in the genome of the oomycete fish pathogen Saprolegnia parasitica.</title>
        <authorList>
            <person name="Jiang R.H."/>
            <person name="de Bruijn I."/>
            <person name="Haas B.J."/>
            <person name="Belmonte R."/>
            <person name="Lobach L."/>
            <person name="Christie J."/>
            <person name="van den Ackerveken G."/>
            <person name="Bottin A."/>
            <person name="Bulone V."/>
            <person name="Diaz-Moreno S.M."/>
            <person name="Dumas B."/>
            <person name="Fan L."/>
            <person name="Gaulin E."/>
            <person name="Govers F."/>
            <person name="Grenville-Briggs L.J."/>
            <person name="Horner N.R."/>
            <person name="Levin J.Z."/>
            <person name="Mammella M."/>
            <person name="Meijer H.J."/>
            <person name="Morris P."/>
            <person name="Nusbaum C."/>
            <person name="Oome S."/>
            <person name="Phillips A.J."/>
            <person name="van Rooyen D."/>
            <person name="Rzeszutek E."/>
            <person name="Saraiva M."/>
            <person name="Secombes C.J."/>
            <person name="Seidl M.F."/>
            <person name="Snel B."/>
            <person name="Stassen J.H."/>
            <person name="Sykes S."/>
            <person name="Tripathy S."/>
            <person name="van den Berg H."/>
            <person name="Vega-Arreguin J.C."/>
            <person name="Wawra S."/>
            <person name="Young S.K."/>
            <person name="Zeng Q."/>
            <person name="Dieguez-Uribeondo J."/>
            <person name="Russ C."/>
            <person name="Tyler B.M."/>
            <person name="van West P."/>
        </authorList>
    </citation>
    <scope>NUCLEOTIDE SEQUENCE [LARGE SCALE GENOMIC DNA]</scope>
    <source>
        <strain evidence="1 2">CBS 223.65</strain>
    </source>
</reference>
<dbReference type="VEuPathDB" id="FungiDB:SPRG_16752"/>
<dbReference type="RefSeq" id="XP_012211499.1">
    <property type="nucleotide sequence ID" value="XM_012356109.1"/>
</dbReference>
<dbReference type="KEGG" id="spar:SPRG_16752"/>
<gene>
    <name evidence="1" type="ORF">SPRG_16752</name>
</gene>